<dbReference type="SUPFAM" id="SSF56801">
    <property type="entry name" value="Acetyl-CoA synthetase-like"/>
    <property type="match status" value="1"/>
</dbReference>
<dbReference type="PRINTS" id="PR00154">
    <property type="entry name" value="AMPBINDING"/>
</dbReference>
<dbReference type="InterPro" id="IPR001242">
    <property type="entry name" value="Condensation_dom"/>
</dbReference>
<reference evidence="2 3" key="1">
    <citation type="submission" date="2022-01" db="EMBL/GenBank/DDBJ databases">
        <title>Whole genome-based taxonomy of the Shewanellaceae.</title>
        <authorList>
            <person name="Martin-Rodriguez A.J."/>
        </authorList>
    </citation>
    <scope>NUCLEOTIDE SEQUENCE [LARGE SCALE GENOMIC DNA]</scope>
    <source>
        <strain evidence="2 3">DSM 17177</strain>
    </source>
</reference>
<dbReference type="Gene3D" id="1.10.1200.10">
    <property type="entry name" value="ACP-like"/>
    <property type="match status" value="1"/>
</dbReference>
<dbReference type="PROSITE" id="PS00455">
    <property type="entry name" value="AMP_BINDING"/>
    <property type="match status" value="1"/>
</dbReference>
<dbReference type="InterPro" id="IPR036736">
    <property type="entry name" value="ACP-like_sf"/>
</dbReference>
<dbReference type="PANTHER" id="PTHR45527">
    <property type="entry name" value="NONRIBOSOMAL PEPTIDE SYNTHETASE"/>
    <property type="match status" value="1"/>
</dbReference>
<dbReference type="SUPFAM" id="SSF52777">
    <property type="entry name" value="CoA-dependent acyltransferases"/>
    <property type="match status" value="2"/>
</dbReference>
<dbReference type="Pfam" id="PF13193">
    <property type="entry name" value="AMP-binding_C"/>
    <property type="match status" value="1"/>
</dbReference>
<dbReference type="PANTHER" id="PTHR45527:SF1">
    <property type="entry name" value="FATTY ACID SYNTHASE"/>
    <property type="match status" value="1"/>
</dbReference>
<name>A0ABT0L6N4_9GAMM</name>
<evidence type="ECO:0000313" key="3">
    <source>
        <dbReference type="Proteomes" id="UP001203423"/>
    </source>
</evidence>
<dbReference type="SUPFAM" id="SSF47336">
    <property type="entry name" value="ACP-like"/>
    <property type="match status" value="1"/>
</dbReference>
<comment type="caution">
    <text evidence="2">The sequence shown here is derived from an EMBL/GenBank/DDBJ whole genome shotgun (WGS) entry which is preliminary data.</text>
</comment>
<dbReference type="InterPro" id="IPR023213">
    <property type="entry name" value="CAT-like_dom_sf"/>
</dbReference>
<dbReference type="InterPro" id="IPR009081">
    <property type="entry name" value="PP-bd_ACP"/>
</dbReference>
<organism evidence="2 3">
    <name type="scientific">Shewanella surugensis</name>
    <dbReference type="NCBI Taxonomy" id="212020"/>
    <lineage>
        <taxon>Bacteria</taxon>
        <taxon>Pseudomonadati</taxon>
        <taxon>Pseudomonadota</taxon>
        <taxon>Gammaproteobacteria</taxon>
        <taxon>Alteromonadales</taxon>
        <taxon>Shewanellaceae</taxon>
        <taxon>Shewanella</taxon>
    </lineage>
</organism>
<dbReference type="Pfam" id="PF00668">
    <property type="entry name" value="Condensation"/>
    <property type="match status" value="1"/>
</dbReference>
<dbReference type="Gene3D" id="3.30.559.30">
    <property type="entry name" value="Nonribosomal peptide synthetase, condensation domain"/>
    <property type="match status" value="2"/>
</dbReference>
<dbReference type="InterPro" id="IPR045851">
    <property type="entry name" value="AMP-bd_C_sf"/>
</dbReference>
<feature type="domain" description="Carrier" evidence="1">
    <location>
        <begin position="529"/>
        <end position="604"/>
    </location>
</feature>
<dbReference type="InterPro" id="IPR020845">
    <property type="entry name" value="AMP-binding_CS"/>
</dbReference>
<evidence type="ECO:0000259" key="1">
    <source>
        <dbReference type="PROSITE" id="PS50075"/>
    </source>
</evidence>
<dbReference type="Gene3D" id="3.30.300.30">
    <property type="match status" value="1"/>
</dbReference>
<dbReference type="Pfam" id="PF00550">
    <property type="entry name" value="PP-binding"/>
    <property type="match status" value="1"/>
</dbReference>
<proteinExistence type="predicted"/>
<keyword evidence="3" id="KW-1185">Reference proteome</keyword>
<dbReference type="Pfam" id="PF00501">
    <property type="entry name" value="AMP-binding"/>
    <property type="match status" value="1"/>
</dbReference>
<dbReference type="Proteomes" id="UP001203423">
    <property type="component" value="Unassembled WGS sequence"/>
</dbReference>
<dbReference type="PROSITE" id="PS50075">
    <property type="entry name" value="CARRIER"/>
    <property type="match status" value="1"/>
</dbReference>
<dbReference type="InterPro" id="IPR020459">
    <property type="entry name" value="AMP-binding"/>
</dbReference>
<dbReference type="RefSeq" id="WP_248938520.1">
    <property type="nucleotide sequence ID" value="NZ_JAKIKS010000003.1"/>
</dbReference>
<protein>
    <submittedName>
        <fullName evidence="2">AMP-binding protein</fullName>
    </submittedName>
</protein>
<sequence>MGFLSLTKIIDKVSMEYWNDTAVIDVEQSITYGELKVISERIACYFLSHSQYTQGGLVLVNIEKCVYLPAVLLGILKAGLAYIPLSTFHTFEQMTSIALDSNAFILLTDNKEHNIAIQDELALATCCLDEVLLTDANENIAVQNILPDDLAYILYTSGSTGKPKGVMIEHGQLAYYSQWFASQDWGERSACLPFTSAVSFAAAVSQIFYSLLRGEPLHILPEDCLRTPKVLLTWYQQHPNAALYCVPTIWRELLAFFTLTEGRKAEQALPNVVLLSGEAVPENLKEESFQRHPKLRLYNLYGPTETTANATFCELYPNVPVHLGLGIEGTEIQLLDEERNPVAEGEIGEIYIAGEGVARGYLNDLDRTQARFCSLLDGAGKSVWAHGSGDLAQINSAGQLKYLGRKDSQMKLHGIRFEAEEIEQAISLHVAVASCIIDIHHNENGIQCLVAYVVKDDNGGHENIGAERLRHFLSQKLARSLIPSHFIFLTALPKLANGKVDKSSLPKPNQVELNTTIEGSVAQGVVPVSAEKVIEQALIDIWQQVLECQGIGVHDNIMALGANSLHLIRAQSLIQAKLGYRVHFNQFFEYSTPRALSAQLPLFEHVDHPPMALSQSTVPLLTSEQQYFITLDLFSENTDYQIYFYQVITGSLDKDRLTASIHFVLKRHPVLLTRINLDKKSLLDVPFRFDDIKINENEASLAQVQDEHWLRERAQSVCSDIEVGPLIHLQLLRISLNHHVLLVTVHHAVFDRESISLWSHQLIEHYKMFKNEDFDGSKQPVSYQEYANWQYDFMQKTGRQDALDFWGTRLQCDFDNEVFINEGINGASYYSLFGSLYAQKERLFSLVNEYKNEQLYIGDYTLGAKEPIERYAQQHKVTVPLVLLAAFYYSLRKIHAGQQCQVGIPVSNRARGHFKDTLGCFVNIINFCVEDKGTMSFIDFLQSVRESFFERLRYSYISYSELVDYYRQEYQSAPIAFLAGFNYLSQLPSLRAEDTHFLIKEIQSNTLRQGISLTIEEQQGTLAAHFVLDVDQYNPEEIKKMINIFEQTLIEAIYH</sequence>
<accession>A0ABT0L6N4</accession>
<dbReference type="InterPro" id="IPR042099">
    <property type="entry name" value="ANL_N_sf"/>
</dbReference>
<dbReference type="Gene3D" id="3.40.50.12780">
    <property type="entry name" value="N-terminal domain of ligase-like"/>
    <property type="match status" value="1"/>
</dbReference>
<gene>
    <name evidence="2" type="ORF">L2764_01740</name>
</gene>
<dbReference type="Gene3D" id="3.30.559.10">
    <property type="entry name" value="Chloramphenicol acetyltransferase-like domain"/>
    <property type="match status" value="1"/>
</dbReference>
<dbReference type="CDD" id="cd05930">
    <property type="entry name" value="A_NRPS"/>
    <property type="match status" value="1"/>
</dbReference>
<dbReference type="EMBL" id="JAKIKS010000003">
    <property type="protein sequence ID" value="MCL1123234.1"/>
    <property type="molecule type" value="Genomic_DNA"/>
</dbReference>
<dbReference type="InterPro" id="IPR025110">
    <property type="entry name" value="AMP-bd_C"/>
</dbReference>
<evidence type="ECO:0000313" key="2">
    <source>
        <dbReference type="EMBL" id="MCL1123234.1"/>
    </source>
</evidence>
<dbReference type="InterPro" id="IPR000873">
    <property type="entry name" value="AMP-dep_synth/lig_dom"/>
</dbReference>